<feature type="transmembrane region" description="Helical" evidence="6">
    <location>
        <begin position="452"/>
        <end position="472"/>
    </location>
</feature>
<feature type="transmembrane region" description="Helical" evidence="6">
    <location>
        <begin position="221"/>
        <end position="243"/>
    </location>
</feature>
<keyword evidence="5 6" id="KW-0472">Membrane</keyword>
<evidence type="ECO:0008006" key="9">
    <source>
        <dbReference type="Google" id="ProtNLM"/>
    </source>
</evidence>
<feature type="transmembrane region" description="Helical" evidence="6">
    <location>
        <begin position="370"/>
        <end position="389"/>
    </location>
</feature>
<feature type="transmembrane region" description="Helical" evidence="6">
    <location>
        <begin position="409"/>
        <end position="431"/>
    </location>
</feature>
<dbReference type="SUPFAM" id="SSF103473">
    <property type="entry name" value="MFS general substrate transporter"/>
    <property type="match status" value="1"/>
</dbReference>
<name>A0A6P4B812_ZIZJJ</name>
<evidence type="ECO:0000313" key="7">
    <source>
        <dbReference type="Proteomes" id="UP001652623"/>
    </source>
</evidence>
<dbReference type="Gene3D" id="1.20.1250.20">
    <property type="entry name" value="MFS general substrate transporter like domains"/>
    <property type="match status" value="1"/>
</dbReference>
<dbReference type="InParanoid" id="A0A6P4B812"/>
<evidence type="ECO:0000256" key="6">
    <source>
        <dbReference type="SAM" id="Phobius"/>
    </source>
</evidence>
<dbReference type="GO" id="GO:0016020">
    <property type="term" value="C:membrane"/>
    <property type="evidence" value="ECO:0007669"/>
    <property type="project" value="UniProtKB-SubCell"/>
</dbReference>
<gene>
    <name evidence="8" type="primary">LOC107428793</name>
</gene>
<dbReference type="KEGG" id="zju:107428793"/>
<reference evidence="8" key="1">
    <citation type="submission" date="2025-08" db="UniProtKB">
        <authorList>
            <consortium name="RefSeq"/>
        </authorList>
    </citation>
    <scope>IDENTIFICATION</scope>
    <source>
        <tissue evidence="8">Seedling</tissue>
    </source>
</reference>
<dbReference type="Pfam" id="PF00854">
    <property type="entry name" value="PTR2"/>
    <property type="match status" value="1"/>
</dbReference>
<evidence type="ECO:0000256" key="4">
    <source>
        <dbReference type="ARBA" id="ARBA00022989"/>
    </source>
</evidence>
<evidence type="ECO:0000256" key="1">
    <source>
        <dbReference type="ARBA" id="ARBA00004141"/>
    </source>
</evidence>
<feature type="transmembrane region" description="Helical" evidence="6">
    <location>
        <begin position="129"/>
        <end position="152"/>
    </location>
</feature>
<feature type="transmembrane region" description="Helical" evidence="6">
    <location>
        <begin position="492"/>
        <end position="513"/>
    </location>
</feature>
<sequence length="612" mass="67668">MEENTRKSCRPSLWSFFCCTKHKSSSSRTTEDDSLQIAFVENDGVDLSSSTSTTTSRKLGWKAVPYILGNEAIQRLTTFGLMGNFMVYLVREFHMDQVVAANILNVWNGASNLSPLVGAFISDAYLGKYLTIVLASFAAIPGMAIITLTASIPQLRPPKCSQTLEQLGQCISYTNSQLWVLLIGLYCIALATGGTWPCTIPFGIDQFDTSTVEGKKATSSLYNCFYTIYTISYLTGQTVVVYIQNSISWGLGFGIPTFLMVCSVLLFLAGSKFYVCEKPEGSIFSGILQVLVAAYNKRNHKVPTDAKYFDPPLTENDVAKLPLSTQFRFLNKAALIVDNSDQYLKLDDNGPCPNPWRLCSVQQVEALKCLIKIIPVWASGIICFVSITTQGTFTVSQAMKMDLHLGPNFQIPPGSLSVIAYITIAIWLPLYDRVLLPTVRKITKSEEGISTLQRIGIGNVCSILCTVVAGVVERQRRSLAISNPQPGSVATMSGMWLAPQLIFYGFYEVFNVVGQIEFYNNEFPHNMRSIGNSLLYLSVAGGSYLSSLLVNIVHNTTDWLTNDINEGRLDYFYFLIAGLGALNFFYLLFCSSGYRYKTAVKPDIEQCNIGVN</sequence>
<keyword evidence="7" id="KW-1185">Reference proteome</keyword>
<dbReference type="AlphaFoldDB" id="A0A6P4B812"/>
<evidence type="ECO:0000256" key="2">
    <source>
        <dbReference type="ARBA" id="ARBA00005982"/>
    </source>
</evidence>
<feature type="transmembrane region" description="Helical" evidence="6">
    <location>
        <begin position="572"/>
        <end position="589"/>
    </location>
</feature>
<dbReference type="GO" id="GO:0022857">
    <property type="term" value="F:transmembrane transporter activity"/>
    <property type="evidence" value="ECO:0007669"/>
    <property type="project" value="InterPro"/>
</dbReference>
<dbReference type="GeneID" id="107428793"/>
<dbReference type="CDD" id="cd17416">
    <property type="entry name" value="MFS_NPF1_2"/>
    <property type="match status" value="1"/>
</dbReference>
<organism evidence="7 8">
    <name type="scientific">Ziziphus jujuba</name>
    <name type="common">Chinese jujube</name>
    <name type="synonym">Ziziphus sativa</name>
    <dbReference type="NCBI Taxonomy" id="326968"/>
    <lineage>
        <taxon>Eukaryota</taxon>
        <taxon>Viridiplantae</taxon>
        <taxon>Streptophyta</taxon>
        <taxon>Embryophyta</taxon>
        <taxon>Tracheophyta</taxon>
        <taxon>Spermatophyta</taxon>
        <taxon>Magnoliopsida</taxon>
        <taxon>eudicotyledons</taxon>
        <taxon>Gunneridae</taxon>
        <taxon>Pentapetalae</taxon>
        <taxon>rosids</taxon>
        <taxon>fabids</taxon>
        <taxon>Rosales</taxon>
        <taxon>Rhamnaceae</taxon>
        <taxon>Paliureae</taxon>
        <taxon>Ziziphus</taxon>
    </lineage>
</organism>
<dbReference type="InterPro" id="IPR036259">
    <property type="entry name" value="MFS_trans_sf"/>
</dbReference>
<comment type="similarity">
    <text evidence="2">Belongs to the major facilitator superfamily. Proton-dependent oligopeptide transporter (POT/PTR) (TC 2.A.17) family.</text>
</comment>
<dbReference type="InterPro" id="IPR000109">
    <property type="entry name" value="POT_fam"/>
</dbReference>
<dbReference type="Proteomes" id="UP001652623">
    <property type="component" value="Chromosome 12"/>
</dbReference>
<proteinExistence type="inferred from homology"/>
<feature type="transmembrane region" description="Helical" evidence="6">
    <location>
        <begin position="178"/>
        <end position="200"/>
    </location>
</feature>
<comment type="subcellular location">
    <subcellularLocation>
        <location evidence="1">Membrane</location>
        <topology evidence="1">Multi-pass membrane protein</topology>
    </subcellularLocation>
</comment>
<keyword evidence="3 6" id="KW-0812">Transmembrane</keyword>
<keyword evidence="4 6" id="KW-1133">Transmembrane helix</keyword>
<feature type="transmembrane region" description="Helical" evidence="6">
    <location>
        <begin position="249"/>
        <end position="269"/>
    </location>
</feature>
<protein>
    <recommendedName>
        <fullName evidence="9">Protein NRT1/ PTR FAMILY 2.13-like</fullName>
    </recommendedName>
</protein>
<evidence type="ECO:0000256" key="3">
    <source>
        <dbReference type="ARBA" id="ARBA00022692"/>
    </source>
</evidence>
<feature type="transmembrane region" description="Helical" evidence="6">
    <location>
        <begin position="534"/>
        <end position="552"/>
    </location>
</feature>
<dbReference type="RefSeq" id="XP_015894868.3">
    <property type="nucleotide sequence ID" value="XM_016039382.4"/>
</dbReference>
<dbReference type="PANTHER" id="PTHR11654">
    <property type="entry name" value="OLIGOPEPTIDE TRANSPORTER-RELATED"/>
    <property type="match status" value="1"/>
</dbReference>
<accession>A0A6P4B812</accession>
<evidence type="ECO:0000256" key="5">
    <source>
        <dbReference type="ARBA" id="ARBA00023136"/>
    </source>
</evidence>
<evidence type="ECO:0000313" key="8">
    <source>
        <dbReference type="RefSeq" id="XP_015894868.3"/>
    </source>
</evidence>